<evidence type="ECO:0000256" key="1">
    <source>
        <dbReference type="ARBA" id="ARBA00022729"/>
    </source>
</evidence>
<keyword evidence="3" id="KW-0675">Receptor</keyword>
<evidence type="ECO:0000259" key="7">
    <source>
        <dbReference type="PROSITE" id="PS50835"/>
    </source>
</evidence>
<evidence type="ECO:0000256" key="2">
    <source>
        <dbReference type="ARBA" id="ARBA00023130"/>
    </source>
</evidence>
<dbReference type="InterPro" id="IPR003599">
    <property type="entry name" value="Ig_sub"/>
</dbReference>
<dbReference type="Gene3D" id="2.60.40.10">
    <property type="entry name" value="Immunoglobulins"/>
    <property type="match status" value="1"/>
</dbReference>
<keyword evidence="9" id="KW-1185">Reference proteome</keyword>
<dbReference type="InterPro" id="IPR007110">
    <property type="entry name" value="Ig-like_dom"/>
</dbReference>
<dbReference type="GO" id="GO:0042101">
    <property type="term" value="C:T cell receptor complex"/>
    <property type="evidence" value="ECO:0007669"/>
    <property type="project" value="UniProtKB-KW"/>
</dbReference>
<dbReference type="SUPFAM" id="SSF48726">
    <property type="entry name" value="Immunoglobulin"/>
    <property type="match status" value="1"/>
</dbReference>
<keyword evidence="5" id="KW-1279">T cell receptor</keyword>
<reference evidence="8" key="2">
    <citation type="submission" date="2025-09" db="UniProtKB">
        <authorList>
            <consortium name="Ensembl"/>
        </authorList>
    </citation>
    <scope>IDENTIFICATION</scope>
</reference>
<sequence length="132" mass="15227">MAKLVIITLFFTAHYFECWGQDKVEQLSREMTANEAAQIMLLCNYSTSSYNSYHYWYKQLENKSPTFILSEFTLGKGTTEDEFKERFSATLNSTSRTVPLVIKNLRVSDSAVYYCALRPTVTEAHSTLTQKH</sequence>
<dbReference type="InterPro" id="IPR013783">
    <property type="entry name" value="Ig-like_fold"/>
</dbReference>
<keyword evidence="4" id="KW-0393">Immunoglobulin domain</keyword>
<dbReference type="PROSITE" id="PS50835">
    <property type="entry name" value="IG_LIKE"/>
    <property type="match status" value="1"/>
</dbReference>
<evidence type="ECO:0000256" key="4">
    <source>
        <dbReference type="ARBA" id="ARBA00023319"/>
    </source>
</evidence>
<feature type="signal peptide" evidence="6">
    <location>
        <begin position="1"/>
        <end position="20"/>
    </location>
</feature>
<dbReference type="GO" id="GO:0002250">
    <property type="term" value="P:adaptive immune response"/>
    <property type="evidence" value="ECO:0007669"/>
    <property type="project" value="UniProtKB-KW"/>
</dbReference>
<proteinExistence type="predicted"/>
<evidence type="ECO:0000256" key="5">
    <source>
        <dbReference type="ARBA" id="ARBA00043266"/>
    </source>
</evidence>
<dbReference type="Ensembl" id="ENSCCRT00010096928.1">
    <property type="protein sequence ID" value="ENSCCRP00010087385.1"/>
    <property type="gene ID" value="ENSCCRG00010038184.1"/>
</dbReference>
<reference evidence="8" key="1">
    <citation type="submission" date="2025-08" db="UniProtKB">
        <authorList>
            <consortium name="Ensembl"/>
        </authorList>
    </citation>
    <scope>IDENTIFICATION</scope>
</reference>
<accession>A0A8C1NB74</accession>
<keyword evidence="2" id="KW-1064">Adaptive immunity</keyword>
<evidence type="ECO:0000313" key="8">
    <source>
        <dbReference type="Ensembl" id="ENSCCRP00010087385.1"/>
    </source>
</evidence>
<dbReference type="Proteomes" id="UP000694427">
    <property type="component" value="Unplaced"/>
</dbReference>
<feature type="chain" id="PRO_5034794673" description="Ig-like domain-containing protein" evidence="6">
    <location>
        <begin position="21"/>
        <end position="132"/>
    </location>
</feature>
<feature type="domain" description="Ig-like" evidence="7">
    <location>
        <begin position="22"/>
        <end position="129"/>
    </location>
</feature>
<dbReference type="PANTHER" id="PTHR19367">
    <property type="entry name" value="T-CELL RECEPTOR ALPHA CHAIN V REGION"/>
    <property type="match status" value="1"/>
</dbReference>
<evidence type="ECO:0000313" key="9">
    <source>
        <dbReference type="Proteomes" id="UP000694427"/>
    </source>
</evidence>
<dbReference type="SMART" id="SM00409">
    <property type="entry name" value="IG"/>
    <property type="match status" value="1"/>
</dbReference>
<dbReference type="InterPro" id="IPR051287">
    <property type="entry name" value="TCR_variable_region"/>
</dbReference>
<evidence type="ECO:0000256" key="6">
    <source>
        <dbReference type="SAM" id="SignalP"/>
    </source>
</evidence>
<name>A0A8C1NB74_CYPCA</name>
<dbReference type="PANTHER" id="PTHR19367:SF18">
    <property type="entry name" value="T CELL RECEPTOR ALPHA VARIABLE 16"/>
    <property type="match status" value="1"/>
</dbReference>
<keyword evidence="5" id="KW-0391">Immunity</keyword>
<keyword evidence="1 6" id="KW-0732">Signal</keyword>
<protein>
    <recommendedName>
        <fullName evidence="7">Ig-like domain-containing protein</fullName>
    </recommendedName>
</protein>
<dbReference type="Pfam" id="PF07686">
    <property type="entry name" value="V-set"/>
    <property type="match status" value="1"/>
</dbReference>
<organism evidence="8 9">
    <name type="scientific">Cyprinus carpio</name>
    <name type="common">Common carp</name>
    <dbReference type="NCBI Taxonomy" id="7962"/>
    <lineage>
        <taxon>Eukaryota</taxon>
        <taxon>Metazoa</taxon>
        <taxon>Chordata</taxon>
        <taxon>Craniata</taxon>
        <taxon>Vertebrata</taxon>
        <taxon>Euteleostomi</taxon>
        <taxon>Actinopterygii</taxon>
        <taxon>Neopterygii</taxon>
        <taxon>Teleostei</taxon>
        <taxon>Ostariophysi</taxon>
        <taxon>Cypriniformes</taxon>
        <taxon>Cyprinidae</taxon>
        <taxon>Cyprininae</taxon>
        <taxon>Cyprinus</taxon>
    </lineage>
</organism>
<dbReference type="AlphaFoldDB" id="A0A8C1NB74"/>
<evidence type="ECO:0000256" key="3">
    <source>
        <dbReference type="ARBA" id="ARBA00023170"/>
    </source>
</evidence>
<dbReference type="InterPro" id="IPR036179">
    <property type="entry name" value="Ig-like_dom_sf"/>
</dbReference>
<dbReference type="InterPro" id="IPR013106">
    <property type="entry name" value="Ig_V-set"/>
</dbReference>
<dbReference type="SMART" id="SM00406">
    <property type="entry name" value="IGv"/>
    <property type="match status" value="1"/>
</dbReference>